<dbReference type="Pfam" id="PF00538">
    <property type="entry name" value="Linker_histone"/>
    <property type="match status" value="1"/>
</dbReference>
<keyword evidence="4" id="KW-1185">Reference proteome</keyword>
<feature type="compositionally biased region" description="Basic residues" evidence="1">
    <location>
        <begin position="118"/>
        <end position="142"/>
    </location>
</feature>
<feature type="compositionally biased region" description="Basic residues" evidence="1">
    <location>
        <begin position="148"/>
        <end position="165"/>
    </location>
</feature>
<feature type="compositionally biased region" description="Basic residues" evidence="1">
    <location>
        <begin position="87"/>
        <end position="112"/>
    </location>
</feature>
<name>A0A7J6KMJ3_PERCH</name>
<protein>
    <recommendedName>
        <fullName evidence="2">H15 domain-containing protein</fullName>
    </recommendedName>
</protein>
<sequence length="165" mass="17446">MTVKASAKSAGHPNYSAMVRQALTTCKGFQKMSRQAILSFIKQNYGVENKTALNKALKSLVDAGHVSQAKASYKLAAGQRVVEKKPAAAKKSKPTATKKKSTKKASAKKVAKKPAAPKAKKVSSKPKKAPGSKKSTGKKAAKKPAAPKVKKTTTKKAATKRSTKK</sequence>
<dbReference type="SMART" id="SM00526">
    <property type="entry name" value="H15"/>
    <property type="match status" value="1"/>
</dbReference>
<reference evidence="3 4" key="1">
    <citation type="submission" date="2020-04" db="EMBL/GenBank/DDBJ databases">
        <title>Perkinsus chesapeaki whole genome sequence.</title>
        <authorList>
            <person name="Bogema D.R."/>
        </authorList>
    </citation>
    <scope>NUCLEOTIDE SEQUENCE [LARGE SCALE GENOMIC DNA]</scope>
    <source>
        <strain evidence="3">ATCC PRA-425</strain>
    </source>
</reference>
<dbReference type="InterPro" id="IPR036388">
    <property type="entry name" value="WH-like_DNA-bd_sf"/>
</dbReference>
<feature type="region of interest" description="Disordered" evidence="1">
    <location>
        <begin position="76"/>
        <end position="165"/>
    </location>
</feature>
<organism evidence="3 4">
    <name type="scientific">Perkinsus chesapeaki</name>
    <name type="common">Clam parasite</name>
    <name type="synonym">Perkinsus andrewsi</name>
    <dbReference type="NCBI Taxonomy" id="330153"/>
    <lineage>
        <taxon>Eukaryota</taxon>
        <taxon>Sar</taxon>
        <taxon>Alveolata</taxon>
        <taxon>Perkinsozoa</taxon>
        <taxon>Perkinsea</taxon>
        <taxon>Perkinsida</taxon>
        <taxon>Perkinsidae</taxon>
        <taxon>Perkinsus</taxon>
    </lineage>
</organism>
<dbReference type="OrthoDB" id="445717at2759"/>
<dbReference type="Gene3D" id="1.10.10.10">
    <property type="entry name" value="Winged helix-like DNA-binding domain superfamily/Winged helix DNA-binding domain"/>
    <property type="match status" value="1"/>
</dbReference>
<dbReference type="GO" id="GO:0006334">
    <property type="term" value="P:nucleosome assembly"/>
    <property type="evidence" value="ECO:0007669"/>
    <property type="project" value="InterPro"/>
</dbReference>
<proteinExistence type="predicted"/>
<dbReference type="PROSITE" id="PS51504">
    <property type="entry name" value="H15"/>
    <property type="match status" value="1"/>
</dbReference>
<dbReference type="AlphaFoldDB" id="A0A7J6KMJ3"/>
<gene>
    <name evidence="3" type="ORF">FOL47_003736</name>
</gene>
<comment type="caution">
    <text evidence="3">The sequence shown here is derived from an EMBL/GenBank/DDBJ whole genome shotgun (WGS) entry which is preliminary data.</text>
</comment>
<accession>A0A7J6KMJ3</accession>
<evidence type="ECO:0000313" key="3">
    <source>
        <dbReference type="EMBL" id="KAF4648092.1"/>
    </source>
</evidence>
<dbReference type="InterPro" id="IPR005818">
    <property type="entry name" value="Histone_H1/H5_H15"/>
</dbReference>
<evidence type="ECO:0000256" key="1">
    <source>
        <dbReference type="SAM" id="MobiDB-lite"/>
    </source>
</evidence>
<dbReference type="InterPro" id="IPR036390">
    <property type="entry name" value="WH_DNA-bd_sf"/>
</dbReference>
<dbReference type="Proteomes" id="UP000591131">
    <property type="component" value="Unassembled WGS sequence"/>
</dbReference>
<dbReference type="GO" id="GO:0000786">
    <property type="term" value="C:nucleosome"/>
    <property type="evidence" value="ECO:0007669"/>
    <property type="project" value="InterPro"/>
</dbReference>
<evidence type="ECO:0000313" key="4">
    <source>
        <dbReference type="Proteomes" id="UP000591131"/>
    </source>
</evidence>
<dbReference type="SUPFAM" id="SSF46785">
    <property type="entry name" value="Winged helix' DNA-binding domain"/>
    <property type="match status" value="1"/>
</dbReference>
<dbReference type="GO" id="GO:0003677">
    <property type="term" value="F:DNA binding"/>
    <property type="evidence" value="ECO:0007669"/>
    <property type="project" value="InterPro"/>
</dbReference>
<evidence type="ECO:0000259" key="2">
    <source>
        <dbReference type="PROSITE" id="PS51504"/>
    </source>
</evidence>
<feature type="domain" description="H15" evidence="2">
    <location>
        <begin position="11"/>
        <end position="77"/>
    </location>
</feature>
<dbReference type="EMBL" id="JAAPAO010002188">
    <property type="protein sequence ID" value="KAF4648092.1"/>
    <property type="molecule type" value="Genomic_DNA"/>
</dbReference>